<dbReference type="RefSeq" id="WP_367954210.1">
    <property type="nucleotide sequence ID" value="NZ_JBDPGJ010000002.1"/>
</dbReference>
<reference evidence="1 2" key="1">
    <citation type="submission" date="2024-05" db="EMBL/GenBank/DDBJ databases">
        <authorList>
            <person name="Jiang F."/>
        </authorList>
    </citation>
    <scope>NUCLEOTIDE SEQUENCE [LARGE SCALE GENOMIC DNA]</scope>
    <source>
        <strain evidence="1 2">LZ166</strain>
    </source>
</reference>
<dbReference type="EMBL" id="JBDPGJ010000002">
    <property type="protein sequence ID" value="MEX0406358.1"/>
    <property type="molecule type" value="Genomic_DNA"/>
</dbReference>
<accession>A0ABV3SJB6</accession>
<keyword evidence="2" id="KW-1185">Reference proteome</keyword>
<comment type="caution">
    <text evidence="1">The sequence shown here is derived from an EMBL/GenBank/DDBJ whole genome shotgun (WGS) entry which is preliminary data.</text>
</comment>
<protein>
    <submittedName>
        <fullName evidence="1">Uncharacterized protein</fullName>
    </submittedName>
</protein>
<organism evidence="1 2">
    <name type="scientific">Aquibium pacificus</name>
    <dbReference type="NCBI Taxonomy" id="3153579"/>
    <lineage>
        <taxon>Bacteria</taxon>
        <taxon>Pseudomonadati</taxon>
        <taxon>Pseudomonadota</taxon>
        <taxon>Alphaproteobacteria</taxon>
        <taxon>Hyphomicrobiales</taxon>
        <taxon>Phyllobacteriaceae</taxon>
        <taxon>Aquibium</taxon>
    </lineage>
</organism>
<name>A0ABV3SJB6_9HYPH</name>
<gene>
    <name evidence="1" type="ORF">ABGN05_11835</name>
</gene>
<dbReference type="Proteomes" id="UP001556692">
    <property type="component" value="Unassembled WGS sequence"/>
</dbReference>
<evidence type="ECO:0000313" key="1">
    <source>
        <dbReference type="EMBL" id="MEX0406358.1"/>
    </source>
</evidence>
<proteinExistence type="predicted"/>
<sequence length="55" mass="5718">MRSRFAGMVLNALLAGQVAFGAAAVAALAMKDETPRRMAVERQTLAAAETGAVVR</sequence>
<evidence type="ECO:0000313" key="2">
    <source>
        <dbReference type="Proteomes" id="UP001556692"/>
    </source>
</evidence>